<comment type="caution">
    <text evidence="2">The sequence shown here is derived from an EMBL/GenBank/DDBJ whole genome shotgun (WGS) entry which is preliminary data.</text>
</comment>
<feature type="region of interest" description="Disordered" evidence="1">
    <location>
        <begin position="1"/>
        <end position="50"/>
    </location>
</feature>
<evidence type="ECO:0000313" key="3">
    <source>
        <dbReference type="Proteomes" id="UP001213000"/>
    </source>
</evidence>
<accession>A0AAD5YWG2</accession>
<gene>
    <name evidence="2" type="ORF">NP233_g761</name>
</gene>
<evidence type="ECO:0000313" key="2">
    <source>
        <dbReference type="EMBL" id="KAJ3575945.1"/>
    </source>
</evidence>
<reference evidence="2" key="1">
    <citation type="submission" date="2022-07" db="EMBL/GenBank/DDBJ databases">
        <title>Genome Sequence of Leucocoprinus birnbaumii.</title>
        <authorList>
            <person name="Buettner E."/>
        </authorList>
    </citation>
    <scope>NUCLEOTIDE SEQUENCE</scope>
    <source>
        <strain evidence="2">VT141</strain>
    </source>
</reference>
<dbReference type="AlphaFoldDB" id="A0AAD5YWG2"/>
<feature type="compositionally biased region" description="Polar residues" evidence="1">
    <location>
        <begin position="1"/>
        <end position="11"/>
    </location>
</feature>
<dbReference type="EMBL" id="JANIEX010000023">
    <property type="protein sequence ID" value="KAJ3575945.1"/>
    <property type="molecule type" value="Genomic_DNA"/>
</dbReference>
<evidence type="ECO:0000256" key="1">
    <source>
        <dbReference type="SAM" id="MobiDB-lite"/>
    </source>
</evidence>
<keyword evidence="3" id="KW-1185">Reference proteome</keyword>
<protein>
    <submittedName>
        <fullName evidence="2">Uncharacterized protein</fullName>
    </submittedName>
</protein>
<organism evidence="2 3">
    <name type="scientific">Leucocoprinus birnbaumii</name>
    <dbReference type="NCBI Taxonomy" id="56174"/>
    <lineage>
        <taxon>Eukaryota</taxon>
        <taxon>Fungi</taxon>
        <taxon>Dikarya</taxon>
        <taxon>Basidiomycota</taxon>
        <taxon>Agaricomycotina</taxon>
        <taxon>Agaricomycetes</taxon>
        <taxon>Agaricomycetidae</taxon>
        <taxon>Agaricales</taxon>
        <taxon>Agaricineae</taxon>
        <taxon>Agaricaceae</taxon>
        <taxon>Leucocoprinus</taxon>
    </lineage>
</organism>
<dbReference type="Proteomes" id="UP001213000">
    <property type="component" value="Unassembled WGS sequence"/>
</dbReference>
<sequence length="519" mass="57911">MQNNPASNTVASDSDTSDSDNEVRSAVKKSSNLTETRSEADKGGSTGSQARCLEMNRDVDMNVTHHTEGATGANLTEAQEITVLSALIAHHVAEQVLQKVDQRIEERITEKIAISPTPKPLEIFSPASANPASTVSPCNASHMLRPSREGAQLRVQAVKAQHLSSVSQRSSLRRLEVPSEAASFASDASLILLKEAKTELHSEIKDYLRGKCLWYGDAPNTYPTVPSQEAVREYETKANPRYAPNISTPRFDWSRTFASSSSRWNSDLLYQLSTDFHSILGAKIDRLSRGEIAEGETARWRLSELPEGDRTVQSLHRILEERLRKAKYKYNGAKNSGLIFESESLVEEKPVVLKVKEEESAEIPRKVRVRDRKKALFQLRSGIITTKLQANKNPEFWSGIGRLLTHLGEEGMSEDETDTERVTAGGPMVVNRLKPGWRNVEITSYMDFIDASGDQSSLGYTRHLSMKTKNRSKNKTRGVPRGLPKNYYSAQWLKKLEVDEKHSLGIFPAEDFPEVTGNE</sequence>
<name>A0AAD5YWG2_9AGAR</name>
<proteinExistence type="predicted"/>